<reference evidence="2" key="1">
    <citation type="submission" date="2021-12" db="EMBL/GenBank/DDBJ databases">
        <authorList>
            <person name="Martin H S."/>
        </authorList>
    </citation>
    <scope>NUCLEOTIDE SEQUENCE</scope>
</reference>
<dbReference type="Proteomes" id="UP000838878">
    <property type="component" value="Chromosome 10"/>
</dbReference>
<dbReference type="OrthoDB" id="5835829at2759"/>
<organism evidence="2 3">
    <name type="scientific">Brenthis ino</name>
    <name type="common">lesser marbled fritillary</name>
    <dbReference type="NCBI Taxonomy" id="405034"/>
    <lineage>
        <taxon>Eukaryota</taxon>
        <taxon>Metazoa</taxon>
        <taxon>Ecdysozoa</taxon>
        <taxon>Arthropoda</taxon>
        <taxon>Hexapoda</taxon>
        <taxon>Insecta</taxon>
        <taxon>Pterygota</taxon>
        <taxon>Neoptera</taxon>
        <taxon>Endopterygota</taxon>
        <taxon>Lepidoptera</taxon>
        <taxon>Glossata</taxon>
        <taxon>Ditrysia</taxon>
        <taxon>Papilionoidea</taxon>
        <taxon>Nymphalidae</taxon>
        <taxon>Heliconiinae</taxon>
        <taxon>Argynnini</taxon>
        <taxon>Brenthis</taxon>
    </lineage>
</organism>
<proteinExistence type="predicted"/>
<dbReference type="GO" id="GO:0008194">
    <property type="term" value="F:UDP-glycosyltransferase activity"/>
    <property type="evidence" value="ECO:0007669"/>
    <property type="project" value="InterPro"/>
</dbReference>
<gene>
    <name evidence="2" type="ORF">BINO364_LOCUS2004</name>
</gene>
<dbReference type="Pfam" id="PF00201">
    <property type="entry name" value="UDPGT"/>
    <property type="match status" value="1"/>
</dbReference>
<keyword evidence="3" id="KW-1185">Reference proteome</keyword>
<name>A0A8J9Y516_9NEOP</name>
<accession>A0A8J9Y516</accession>
<dbReference type="EMBL" id="OV170230">
    <property type="protein sequence ID" value="CAH0715016.1"/>
    <property type="molecule type" value="Genomic_DNA"/>
</dbReference>
<keyword evidence="1" id="KW-0808">Transferase</keyword>
<evidence type="ECO:0000256" key="1">
    <source>
        <dbReference type="ARBA" id="ARBA00022679"/>
    </source>
</evidence>
<protein>
    <submittedName>
        <fullName evidence="2">Uncharacterized protein</fullName>
    </submittedName>
</protein>
<evidence type="ECO:0000313" key="3">
    <source>
        <dbReference type="Proteomes" id="UP000838878"/>
    </source>
</evidence>
<dbReference type="InterPro" id="IPR002213">
    <property type="entry name" value="UDP_glucos_trans"/>
</dbReference>
<sequence length="164" mass="19186">MPVIEITLFGGIYETFETAGAPTNPFFYPLSTRHRLNDLTLWEISELQAQYNVEQVYAELAIEEDHILKRMFGLDVPEVKELRKNVQMLFLNVHPLWDFIRPVSADPLFGWLQPTSSEQLPQKLHTIMLDPPQTPLERAVWWTEYVLRHSDALYLRFPAAAHMH</sequence>
<evidence type="ECO:0000313" key="2">
    <source>
        <dbReference type="EMBL" id="CAH0715016.1"/>
    </source>
</evidence>
<feature type="non-terminal residue" evidence="2">
    <location>
        <position position="164"/>
    </location>
</feature>
<dbReference type="AlphaFoldDB" id="A0A8J9Y516"/>